<reference evidence="2" key="1">
    <citation type="journal article" date="2015" name="Nature">
        <title>Complex archaea that bridge the gap between prokaryotes and eukaryotes.</title>
        <authorList>
            <person name="Spang A."/>
            <person name="Saw J.H."/>
            <person name="Jorgensen S.L."/>
            <person name="Zaremba-Niedzwiedzka K."/>
            <person name="Martijn J."/>
            <person name="Lind A.E."/>
            <person name="van Eijk R."/>
            <person name="Schleper C."/>
            <person name="Guy L."/>
            <person name="Ettema T.J."/>
        </authorList>
    </citation>
    <scope>NUCLEOTIDE SEQUENCE</scope>
</reference>
<comment type="caution">
    <text evidence="2">The sequence shown here is derived from an EMBL/GenBank/DDBJ whole genome shotgun (WGS) entry which is preliminary data.</text>
</comment>
<protein>
    <submittedName>
        <fullName evidence="2">Uncharacterized protein</fullName>
    </submittedName>
</protein>
<sequence>MLQRRGEMEEYMEAGMLVIQLTAMASLWAVIAVAYACTKGFITDTIPTMPWHLSGILTMREYGYGGSNLRGVVDPISWFALFQTVLIAIGISMLSILVWPLYILLAVMYTLRAAYRARESIMEFFRAIMNYRPERPGDSFIDKAAEIEKLGDMWDAVQKTQDVCTCKGAPHDDDCAVLKDWPVTVVGENSVEEPRWARAPESERKQDGS</sequence>
<feature type="transmembrane region" description="Helical" evidence="1">
    <location>
        <begin position="78"/>
        <end position="111"/>
    </location>
</feature>
<dbReference type="AlphaFoldDB" id="A0A0F9RJN4"/>
<name>A0A0F9RJN4_9ZZZZ</name>
<gene>
    <name evidence="2" type="ORF">LCGC14_0887220</name>
</gene>
<keyword evidence="1" id="KW-0812">Transmembrane</keyword>
<proteinExistence type="predicted"/>
<feature type="transmembrane region" description="Helical" evidence="1">
    <location>
        <begin position="21"/>
        <end position="42"/>
    </location>
</feature>
<keyword evidence="1" id="KW-1133">Transmembrane helix</keyword>
<evidence type="ECO:0000313" key="2">
    <source>
        <dbReference type="EMBL" id="KKN25196.1"/>
    </source>
</evidence>
<accession>A0A0F9RJN4</accession>
<organism evidence="2">
    <name type="scientific">marine sediment metagenome</name>
    <dbReference type="NCBI Taxonomy" id="412755"/>
    <lineage>
        <taxon>unclassified sequences</taxon>
        <taxon>metagenomes</taxon>
        <taxon>ecological metagenomes</taxon>
    </lineage>
</organism>
<keyword evidence="1" id="KW-0472">Membrane</keyword>
<evidence type="ECO:0000256" key="1">
    <source>
        <dbReference type="SAM" id="Phobius"/>
    </source>
</evidence>
<dbReference type="EMBL" id="LAZR01002821">
    <property type="protein sequence ID" value="KKN25196.1"/>
    <property type="molecule type" value="Genomic_DNA"/>
</dbReference>